<evidence type="ECO:0000313" key="1">
    <source>
        <dbReference type="EMBL" id="MBK1630227.1"/>
    </source>
</evidence>
<dbReference type="Pfam" id="PF11848">
    <property type="entry name" value="DUF3368"/>
    <property type="match status" value="1"/>
</dbReference>
<proteinExistence type="predicted"/>
<dbReference type="EMBL" id="NRRV01000009">
    <property type="protein sequence ID" value="MBK1630227.1"/>
    <property type="molecule type" value="Genomic_DNA"/>
</dbReference>
<dbReference type="InterPro" id="IPR021799">
    <property type="entry name" value="PIN-like_prokaryotic"/>
</dbReference>
<reference evidence="1 2" key="1">
    <citation type="journal article" date="2020" name="Microorganisms">
        <title>Osmotic Adaptation and Compatible Solute Biosynthesis of Phototrophic Bacteria as Revealed from Genome Analyses.</title>
        <authorList>
            <person name="Imhoff J.F."/>
            <person name="Rahn T."/>
            <person name="Kunzel S."/>
            <person name="Keller A."/>
            <person name="Neulinger S.C."/>
        </authorList>
    </citation>
    <scope>NUCLEOTIDE SEQUENCE [LARGE SCALE GENOMIC DNA]</scope>
    <source>
        <strain evidence="1 2">DSM 6210</strain>
    </source>
</reference>
<evidence type="ECO:0000313" key="2">
    <source>
        <dbReference type="Proteomes" id="UP000748752"/>
    </source>
</evidence>
<comment type="caution">
    <text evidence="1">The sequence shown here is derived from an EMBL/GenBank/DDBJ whole genome shotgun (WGS) entry which is preliminary data.</text>
</comment>
<keyword evidence="2" id="KW-1185">Reference proteome</keyword>
<evidence type="ECO:0008006" key="3">
    <source>
        <dbReference type="Google" id="ProtNLM"/>
    </source>
</evidence>
<dbReference type="PANTHER" id="PTHR39550:SF1">
    <property type="entry name" value="SLL0658 PROTEIN"/>
    <property type="match status" value="1"/>
</dbReference>
<organism evidence="1 2">
    <name type="scientific">Thiohalocapsa halophila</name>
    <dbReference type="NCBI Taxonomy" id="69359"/>
    <lineage>
        <taxon>Bacteria</taxon>
        <taxon>Pseudomonadati</taxon>
        <taxon>Pseudomonadota</taxon>
        <taxon>Gammaproteobacteria</taxon>
        <taxon>Chromatiales</taxon>
        <taxon>Chromatiaceae</taxon>
        <taxon>Thiohalocapsa</taxon>
    </lineage>
</organism>
<name>A0ABS1CE93_9GAMM</name>
<dbReference type="Proteomes" id="UP000748752">
    <property type="component" value="Unassembled WGS sequence"/>
</dbReference>
<accession>A0ABS1CE93</accession>
<dbReference type="PANTHER" id="PTHR39550">
    <property type="entry name" value="SLL0658 PROTEIN"/>
    <property type="match status" value="1"/>
</dbReference>
<gene>
    <name evidence="1" type="ORF">CKO31_05600</name>
</gene>
<sequence>MKIVTNASPLIFLSKIDSLGLLQQCFSDVLAPPAVLAETGLKLPDFVEQSQLSDLGEAFVRGALGSLHRGELETLVLARERGTDLVAVDDGAARRKAGQMGLRPIGTVGILVLARRFGHLDEPTALEQLNLLVDRHGLYVSSALLQQVRHALAGPHPDATEEH</sequence>
<dbReference type="RefSeq" id="WP_200234861.1">
    <property type="nucleotide sequence ID" value="NZ_NRRV01000009.1"/>
</dbReference>
<protein>
    <recommendedName>
        <fullName evidence="3">DUF3368 domain-containing protein</fullName>
    </recommendedName>
</protein>